<dbReference type="Proteomes" id="UP001552299">
    <property type="component" value="Unassembled WGS sequence"/>
</dbReference>
<dbReference type="SUPFAM" id="SSF51110">
    <property type="entry name" value="alpha-D-mannose-specific plant lectins"/>
    <property type="match status" value="1"/>
</dbReference>
<feature type="domain" description="Bulb-type lectin" evidence="2">
    <location>
        <begin position="27"/>
        <end position="137"/>
    </location>
</feature>
<evidence type="ECO:0000256" key="1">
    <source>
        <dbReference type="SAM" id="SignalP"/>
    </source>
</evidence>
<dbReference type="GO" id="GO:0051707">
    <property type="term" value="P:response to other organism"/>
    <property type="evidence" value="ECO:0007669"/>
    <property type="project" value="UniProtKB-ARBA"/>
</dbReference>
<sequence>MGANLIAFRYVFLFLVVRFRVSEATDYNHLLAGDILKNGEKLTEGNYNLIMQPDCNLVLYQENPYEEIWSTRTNGMGNMCEAALTTDGNFVINDQNGTLIAETATNKTGTFYVFVLQRNRDVVLYSHAIWSSVTNIDKQSSGSNNQAIQLRNRGWLKGLMLLVACICALLF</sequence>
<dbReference type="Gene3D" id="2.90.10.10">
    <property type="entry name" value="Bulb-type lectin domain"/>
    <property type="match status" value="1"/>
</dbReference>
<name>A0ABD0UQJ9_DENTH</name>
<keyword evidence="1" id="KW-0732">Signal</keyword>
<evidence type="ECO:0000313" key="3">
    <source>
        <dbReference type="EMBL" id="KAL0915139.1"/>
    </source>
</evidence>
<feature type="chain" id="PRO_5044809121" description="Bulb-type lectin domain-containing protein" evidence="1">
    <location>
        <begin position="25"/>
        <end position="171"/>
    </location>
</feature>
<gene>
    <name evidence="3" type="ORF">M5K25_015538</name>
</gene>
<dbReference type="CDD" id="cd00028">
    <property type="entry name" value="B_lectin"/>
    <property type="match status" value="1"/>
</dbReference>
<accession>A0ABD0UQJ9</accession>
<dbReference type="EMBL" id="JANQDX010000012">
    <property type="protein sequence ID" value="KAL0915139.1"/>
    <property type="molecule type" value="Genomic_DNA"/>
</dbReference>
<evidence type="ECO:0000313" key="4">
    <source>
        <dbReference type="Proteomes" id="UP001552299"/>
    </source>
</evidence>
<dbReference type="SMART" id="SM00108">
    <property type="entry name" value="B_lectin"/>
    <property type="match status" value="1"/>
</dbReference>
<proteinExistence type="predicted"/>
<dbReference type="InterPro" id="IPR001480">
    <property type="entry name" value="Bulb-type_lectin_dom"/>
</dbReference>
<keyword evidence="4" id="KW-1185">Reference proteome</keyword>
<dbReference type="InterPro" id="IPR036426">
    <property type="entry name" value="Bulb-type_lectin_dom_sf"/>
</dbReference>
<dbReference type="PROSITE" id="PS50927">
    <property type="entry name" value="BULB_LECTIN"/>
    <property type="match status" value="1"/>
</dbReference>
<organism evidence="3 4">
    <name type="scientific">Dendrobium thyrsiflorum</name>
    <name type="common">Pinecone-like raceme dendrobium</name>
    <name type="synonym">Orchid</name>
    <dbReference type="NCBI Taxonomy" id="117978"/>
    <lineage>
        <taxon>Eukaryota</taxon>
        <taxon>Viridiplantae</taxon>
        <taxon>Streptophyta</taxon>
        <taxon>Embryophyta</taxon>
        <taxon>Tracheophyta</taxon>
        <taxon>Spermatophyta</taxon>
        <taxon>Magnoliopsida</taxon>
        <taxon>Liliopsida</taxon>
        <taxon>Asparagales</taxon>
        <taxon>Orchidaceae</taxon>
        <taxon>Epidendroideae</taxon>
        <taxon>Malaxideae</taxon>
        <taxon>Dendrobiinae</taxon>
        <taxon>Dendrobium</taxon>
    </lineage>
</organism>
<reference evidence="3 4" key="1">
    <citation type="journal article" date="2024" name="Plant Biotechnol. J.">
        <title>Dendrobium thyrsiflorum genome and its molecular insights into genes involved in important horticultural traits.</title>
        <authorList>
            <person name="Chen B."/>
            <person name="Wang J.Y."/>
            <person name="Zheng P.J."/>
            <person name="Li K.L."/>
            <person name="Liang Y.M."/>
            <person name="Chen X.F."/>
            <person name="Zhang C."/>
            <person name="Zhao X."/>
            <person name="He X."/>
            <person name="Zhang G.Q."/>
            <person name="Liu Z.J."/>
            <person name="Xu Q."/>
        </authorList>
    </citation>
    <scope>NUCLEOTIDE SEQUENCE [LARGE SCALE GENOMIC DNA]</scope>
    <source>
        <strain evidence="3">GZMU011</strain>
    </source>
</reference>
<evidence type="ECO:0000259" key="2">
    <source>
        <dbReference type="PROSITE" id="PS50927"/>
    </source>
</evidence>
<feature type="signal peptide" evidence="1">
    <location>
        <begin position="1"/>
        <end position="24"/>
    </location>
</feature>
<comment type="caution">
    <text evidence="3">The sequence shown here is derived from an EMBL/GenBank/DDBJ whole genome shotgun (WGS) entry which is preliminary data.</text>
</comment>
<dbReference type="AlphaFoldDB" id="A0ABD0UQJ9"/>
<protein>
    <recommendedName>
        <fullName evidence="2">Bulb-type lectin domain-containing protein</fullName>
    </recommendedName>
</protein>